<dbReference type="PANTHER" id="PTHR43179:SF12">
    <property type="entry name" value="GALACTOFURANOSYLTRANSFERASE GLFT2"/>
    <property type="match status" value="1"/>
</dbReference>
<dbReference type="InterPro" id="IPR001173">
    <property type="entry name" value="Glyco_trans_2-like"/>
</dbReference>
<organism evidence="5">
    <name type="scientific">marine sediment metagenome</name>
    <dbReference type="NCBI Taxonomy" id="412755"/>
    <lineage>
        <taxon>unclassified sequences</taxon>
        <taxon>metagenomes</taxon>
        <taxon>ecological metagenomes</taxon>
    </lineage>
</organism>
<dbReference type="SUPFAM" id="SSF53448">
    <property type="entry name" value="Nucleotide-diphospho-sugar transferases"/>
    <property type="match status" value="1"/>
</dbReference>
<comment type="caution">
    <text evidence="5">The sequence shown here is derived from an EMBL/GenBank/DDBJ whole genome shotgun (WGS) entry which is preliminary data.</text>
</comment>
<proteinExistence type="inferred from homology"/>
<evidence type="ECO:0000313" key="5">
    <source>
        <dbReference type="EMBL" id="GAH64748.1"/>
    </source>
</evidence>
<name>X1J4P3_9ZZZZ</name>
<dbReference type="CDD" id="cd04186">
    <property type="entry name" value="GT_2_like_c"/>
    <property type="match status" value="1"/>
</dbReference>
<evidence type="ECO:0000256" key="2">
    <source>
        <dbReference type="ARBA" id="ARBA00022676"/>
    </source>
</evidence>
<feature type="non-terminal residue" evidence="5">
    <location>
        <position position="184"/>
    </location>
</feature>
<dbReference type="Gene3D" id="3.90.550.10">
    <property type="entry name" value="Spore Coat Polysaccharide Biosynthesis Protein SpsA, Chain A"/>
    <property type="match status" value="1"/>
</dbReference>
<keyword evidence="2" id="KW-0328">Glycosyltransferase</keyword>
<feature type="domain" description="Glycosyltransferase 2-like" evidence="4">
    <location>
        <begin position="7"/>
        <end position="130"/>
    </location>
</feature>
<evidence type="ECO:0000256" key="3">
    <source>
        <dbReference type="ARBA" id="ARBA00022679"/>
    </source>
</evidence>
<accession>X1J4P3</accession>
<comment type="similarity">
    <text evidence="1">Belongs to the glycosyltransferase 2 family.</text>
</comment>
<dbReference type="EMBL" id="BARU01033208">
    <property type="protein sequence ID" value="GAH64748.1"/>
    <property type="molecule type" value="Genomic_DNA"/>
</dbReference>
<dbReference type="GO" id="GO:0016757">
    <property type="term" value="F:glycosyltransferase activity"/>
    <property type="evidence" value="ECO:0007669"/>
    <property type="project" value="UniProtKB-KW"/>
</dbReference>
<gene>
    <name evidence="5" type="ORF">S03H2_52278</name>
</gene>
<sequence>MTYPKVSIIILNWNGLEDTIECLESLKKITYPNYDVIVVDNGSAGDDAEVLKEKFGSYIHVIRNDKNYGFAEGNNIGMRYASHNSSPDYFLILNNDTVVDSRFLTELVKVAETNEKLGIVGPKICYYDKPHMINSAGARIKWHLGLGENIGIGKIDTGQFDSISEVDCLLGAALLIKHSMVQEI</sequence>
<reference evidence="5" key="1">
    <citation type="journal article" date="2014" name="Front. Microbiol.">
        <title>High frequency of phylogenetically diverse reductive dehalogenase-homologous genes in deep subseafloor sedimentary metagenomes.</title>
        <authorList>
            <person name="Kawai M."/>
            <person name="Futagami T."/>
            <person name="Toyoda A."/>
            <person name="Takaki Y."/>
            <person name="Nishi S."/>
            <person name="Hori S."/>
            <person name="Arai W."/>
            <person name="Tsubouchi T."/>
            <person name="Morono Y."/>
            <person name="Uchiyama I."/>
            <person name="Ito T."/>
            <person name="Fujiyama A."/>
            <person name="Inagaki F."/>
            <person name="Takami H."/>
        </authorList>
    </citation>
    <scope>NUCLEOTIDE SEQUENCE</scope>
    <source>
        <strain evidence="5">Expedition CK06-06</strain>
    </source>
</reference>
<dbReference type="Pfam" id="PF00535">
    <property type="entry name" value="Glycos_transf_2"/>
    <property type="match status" value="1"/>
</dbReference>
<dbReference type="AlphaFoldDB" id="X1J4P3"/>
<keyword evidence="3" id="KW-0808">Transferase</keyword>
<dbReference type="InterPro" id="IPR029044">
    <property type="entry name" value="Nucleotide-diphossugar_trans"/>
</dbReference>
<evidence type="ECO:0000256" key="1">
    <source>
        <dbReference type="ARBA" id="ARBA00006739"/>
    </source>
</evidence>
<protein>
    <recommendedName>
        <fullName evidence="4">Glycosyltransferase 2-like domain-containing protein</fullName>
    </recommendedName>
</protein>
<dbReference type="PANTHER" id="PTHR43179">
    <property type="entry name" value="RHAMNOSYLTRANSFERASE WBBL"/>
    <property type="match status" value="1"/>
</dbReference>
<evidence type="ECO:0000259" key="4">
    <source>
        <dbReference type="Pfam" id="PF00535"/>
    </source>
</evidence>